<dbReference type="EMBL" id="CP034345">
    <property type="protein sequence ID" value="QGX94127.1"/>
    <property type="molecule type" value="Genomic_DNA"/>
</dbReference>
<dbReference type="KEGG" id="hra:EI982_04685"/>
<proteinExistence type="predicted"/>
<feature type="transmembrane region" description="Helical" evidence="2">
    <location>
        <begin position="71"/>
        <end position="92"/>
    </location>
</feature>
<keyword evidence="2" id="KW-0472">Membrane</keyword>
<protein>
    <submittedName>
        <fullName evidence="3">DUF502 domain-containing protein</fullName>
    </submittedName>
</protein>
<dbReference type="Proteomes" id="UP000428325">
    <property type="component" value="Chromosome"/>
</dbReference>
<evidence type="ECO:0000256" key="1">
    <source>
        <dbReference type="SAM" id="MobiDB-lite"/>
    </source>
</evidence>
<feature type="transmembrane region" description="Helical" evidence="2">
    <location>
        <begin position="23"/>
        <end position="45"/>
    </location>
</feature>
<name>A0A6B9F6U1_9EURY</name>
<dbReference type="InterPro" id="IPR007462">
    <property type="entry name" value="COV1-like"/>
</dbReference>
<evidence type="ECO:0000313" key="4">
    <source>
        <dbReference type="Proteomes" id="UP000428325"/>
    </source>
</evidence>
<keyword evidence="2" id="KW-0812">Transmembrane</keyword>
<reference evidence="3 4" key="1">
    <citation type="submission" date="2018-12" db="EMBL/GenBank/DDBJ databases">
        <title>Complete genome sequence of Haloplanus rallus MBLA0036.</title>
        <authorList>
            <person name="Nam Y.-d."/>
            <person name="Kang J."/>
            <person name="Chung W.-H."/>
            <person name="Park Y.S."/>
        </authorList>
    </citation>
    <scope>NUCLEOTIDE SEQUENCE [LARGE SCALE GENOMIC DNA]</scope>
    <source>
        <strain evidence="3 4">MBLA0036</strain>
    </source>
</reference>
<gene>
    <name evidence="3" type="ORF">EI982_04685</name>
</gene>
<dbReference type="PANTHER" id="PTHR31876:SF26">
    <property type="entry name" value="PROTEIN LIKE COV 2"/>
    <property type="match status" value="1"/>
</dbReference>
<organism evidence="3 4">
    <name type="scientific">Haloplanus rallus</name>
    <dbReference type="NCBI Taxonomy" id="1816183"/>
    <lineage>
        <taxon>Archaea</taxon>
        <taxon>Methanobacteriati</taxon>
        <taxon>Methanobacteriota</taxon>
        <taxon>Stenosarchaea group</taxon>
        <taxon>Halobacteria</taxon>
        <taxon>Halobacteriales</taxon>
        <taxon>Haloferacaceae</taxon>
        <taxon>Haloplanus</taxon>
    </lineage>
</organism>
<evidence type="ECO:0000256" key="2">
    <source>
        <dbReference type="SAM" id="Phobius"/>
    </source>
</evidence>
<keyword evidence="4" id="KW-1185">Reference proteome</keyword>
<dbReference type="RefSeq" id="WP_157688364.1">
    <property type="nucleotide sequence ID" value="NZ_CP034345.1"/>
</dbReference>
<keyword evidence="2" id="KW-1133">Transmembrane helix</keyword>
<dbReference type="AlphaFoldDB" id="A0A6B9F6U1"/>
<feature type="region of interest" description="Disordered" evidence="1">
    <location>
        <begin position="261"/>
        <end position="294"/>
    </location>
</feature>
<dbReference type="PANTHER" id="PTHR31876">
    <property type="entry name" value="COV-LIKE PROTEIN 1"/>
    <property type="match status" value="1"/>
</dbReference>
<dbReference type="OrthoDB" id="51558at2157"/>
<feature type="compositionally biased region" description="Basic and acidic residues" evidence="1">
    <location>
        <begin position="266"/>
        <end position="279"/>
    </location>
</feature>
<dbReference type="GeneID" id="99245308"/>
<dbReference type="Pfam" id="PF04367">
    <property type="entry name" value="DUF502"/>
    <property type="match status" value="1"/>
</dbReference>
<evidence type="ECO:0000313" key="3">
    <source>
        <dbReference type="EMBL" id="QGX94127.1"/>
    </source>
</evidence>
<sequence>MDRSLDIDGVEEYDGLRGFARQAFVTGTAVTLPLIVTLLVLGVVVDFVSQQLDPIVELVSRVTGIQPASEVTLKLLAVVTLAALIFCIGVVAERRPDRTGFGALFDTLVSRIPGVGSLYRSIDEMSGLLLDSDTDSFREVKLVEFPTEGSYAVAFLTAETPEVVREATPEAEGMVTVFLPLAPNPVMGGYVLHVSADRVHDVDLTVEEGIQSIVTSGVATGQRSGSEYEFSEGMFDRVNRRLEAADLVDIGDLEAYAVDASEQIEETARETVEAARERTEGDDEDADGPPDSRR</sequence>
<accession>A0A6B9F6U1</accession>